<evidence type="ECO:0000256" key="8">
    <source>
        <dbReference type="ARBA" id="ARBA00023012"/>
    </source>
</evidence>
<dbReference type="EC" id="2.7.13.3" evidence="2"/>
<proteinExistence type="predicted"/>
<feature type="repeat" description="TPR" evidence="9">
    <location>
        <begin position="90"/>
        <end position="123"/>
    </location>
</feature>
<gene>
    <name evidence="14" type="ORF">SAMN05444682_107111</name>
</gene>
<dbReference type="CDD" id="cd16917">
    <property type="entry name" value="HATPase_UhpB-NarQ-NarX-like"/>
    <property type="match status" value="1"/>
</dbReference>
<evidence type="ECO:0000259" key="13">
    <source>
        <dbReference type="PROSITE" id="PS50109"/>
    </source>
</evidence>
<feature type="signal peptide" evidence="12">
    <location>
        <begin position="1"/>
        <end position="24"/>
    </location>
</feature>
<keyword evidence="15" id="KW-1185">Reference proteome</keyword>
<name>A0A1I3N6V1_9SPHI</name>
<dbReference type="STRING" id="1477437.SAMN05444682_107111"/>
<evidence type="ECO:0000256" key="4">
    <source>
        <dbReference type="ARBA" id="ARBA00022679"/>
    </source>
</evidence>
<evidence type="ECO:0000256" key="3">
    <source>
        <dbReference type="ARBA" id="ARBA00022553"/>
    </source>
</evidence>
<dbReference type="GO" id="GO:0005524">
    <property type="term" value="F:ATP binding"/>
    <property type="evidence" value="ECO:0007669"/>
    <property type="project" value="UniProtKB-KW"/>
</dbReference>
<evidence type="ECO:0000313" key="15">
    <source>
        <dbReference type="Proteomes" id="UP000198670"/>
    </source>
</evidence>
<keyword evidence="11" id="KW-1133">Transmembrane helix</keyword>
<dbReference type="InterPro" id="IPR011712">
    <property type="entry name" value="Sig_transdc_His_kin_sub3_dim/P"/>
</dbReference>
<dbReference type="Pfam" id="PF02518">
    <property type="entry name" value="HATPase_c"/>
    <property type="match status" value="1"/>
</dbReference>
<evidence type="ECO:0000256" key="6">
    <source>
        <dbReference type="ARBA" id="ARBA00022777"/>
    </source>
</evidence>
<dbReference type="SMART" id="SM00028">
    <property type="entry name" value="TPR"/>
    <property type="match status" value="5"/>
</dbReference>
<evidence type="ECO:0000256" key="5">
    <source>
        <dbReference type="ARBA" id="ARBA00022741"/>
    </source>
</evidence>
<keyword evidence="9" id="KW-0802">TPR repeat</keyword>
<dbReference type="GO" id="GO:0000155">
    <property type="term" value="F:phosphorelay sensor kinase activity"/>
    <property type="evidence" value="ECO:0007669"/>
    <property type="project" value="InterPro"/>
</dbReference>
<dbReference type="InterPro" id="IPR011990">
    <property type="entry name" value="TPR-like_helical_dom_sf"/>
</dbReference>
<dbReference type="PROSITE" id="PS50005">
    <property type="entry name" value="TPR"/>
    <property type="match status" value="2"/>
</dbReference>
<dbReference type="SMART" id="SM00387">
    <property type="entry name" value="HATPase_c"/>
    <property type="match status" value="1"/>
</dbReference>
<dbReference type="RefSeq" id="WP_090628096.1">
    <property type="nucleotide sequence ID" value="NZ_FOQO01000007.1"/>
</dbReference>
<feature type="coiled-coil region" evidence="10">
    <location>
        <begin position="419"/>
        <end position="448"/>
    </location>
</feature>
<feature type="repeat" description="TPR" evidence="9">
    <location>
        <begin position="170"/>
        <end position="203"/>
    </location>
</feature>
<keyword evidence="12" id="KW-0732">Signal</keyword>
<protein>
    <recommendedName>
        <fullName evidence="2">histidine kinase</fullName>
        <ecNumber evidence="2">2.7.13.3</ecNumber>
    </recommendedName>
</protein>
<dbReference type="Gene3D" id="3.30.565.10">
    <property type="entry name" value="Histidine kinase-like ATPase, C-terminal domain"/>
    <property type="match status" value="1"/>
</dbReference>
<dbReference type="Gene3D" id="1.20.5.1930">
    <property type="match status" value="1"/>
</dbReference>
<dbReference type="Pfam" id="PF07730">
    <property type="entry name" value="HisKA_3"/>
    <property type="match status" value="1"/>
</dbReference>
<dbReference type="OrthoDB" id="9778366at2"/>
<keyword evidence="7" id="KW-0067">ATP-binding</keyword>
<dbReference type="InterPro" id="IPR003594">
    <property type="entry name" value="HATPase_dom"/>
</dbReference>
<evidence type="ECO:0000256" key="7">
    <source>
        <dbReference type="ARBA" id="ARBA00022840"/>
    </source>
</evidence>
<evidence type="ECO:0000256" key="10">
    <source>
        <dbReference type="SAM" id="Coils"/>
    </source>
</evidence>
<keyword evidence="5" id="KW-0547">Nucleotide-binding</keyword>
<evidence type="ECO:0000256" key="11">
    <source>
        <dbReference type="SAM" id="Phobius"/>
    </source>
</evidence>
<keyword evidence="8" id="KW-0902">Two-component regulatory system</keyword>
<dbReference type="InterPro" id="IPR050482">
    <property type="entry name" value="Sensor_HK_TwoCompSys"/>
</dbReference>
<keyword evidence="3" id="KW-0597">Phosphoprotein</keyword>
<dbReference type="GO" id="GO:0016020">
    <property type="term" value="C:membrane"/>
    <property type="evidence" value="ECO:0007669"/>
    <property type="project" value="InterPro"/>
</dbReference>
<keyword evidence="11" id="KW-0812">Transmembrane</keyword>
<dbReference type="AlphaFoldDB" id="A0A1I3N6V1"/>
<dbReference type="SUPFAM" id="SSF55874">
    <property type="entry name" value="ATPase domain of HSP90 chaperone/DNA topoisomerase II/histidine kinase"/>
    <property type="match status" value="1"/>
</dbReference>
<dbReference type="SUPFAM" id="SSF48452">
    <property type="entry name" value="TPR-like"/>
    <property type="match status" value="2"/>
</dbReference>
<keyword evidence="4" id="KW-0808">Transferase</keyword>
<dbReference type="PANTHER" id="PTHR24421:SF10">
    <property type="entry name" value="NITRATE_NITRITE SENSOR PROTEIN NARQ"/>
    <property type="match status" value="1"/>
</dbReference>
<evidence type="ECO:0000256" key="1">
    <source>
        <dbReference type="ARBA" id="ARBA00000085"/>
    </source>
</evidence>
<evidence type="ECO:0000256" key="9">
    <source>
        <dbReference type="PROSITE-ProRule" id="PRU00339"/>
    </source>
</evidence>
<sequence>MKRHIKSKIVWLRLLMCISTICNSPFLLCGQSVDSLEQLLAEKSLTDAARIQLYYDLSWAYKNIDVNRSIDFGKKGLVLAQKTGDSKKEASLYFNIGTAYYAGGTYDTAMIYLEKARTLADKLQNYRQQSSIYNAYANIYNVQSLYEMALENYFAAVRILEDHNDTQGQAVLYYNIGNIYQRMENFEQAFKYFRITEELATDAGSQEVLAGVYVSLSNITFHQGKPSAVSVDYAHKAAEISRKAGDKYRENFAIQALAQLYSLHDDYVTAEPIARQALAMAKELGFPSLITPALVILADIYFQQGQYAQSVVLAGEALAIDSTDYNHTKDIYTNLAVANAYLGHPELTHKYMDSYRTASDRYANESYQKTLSGMEIKYETEKKELQIASLEQERKLSIWLGVACVAILLIALALAFIRYRLAVNRRKLAEEETRRLEQEKQLVAVQATLDGEAAERTRLAKDLHDGLGSMLSAVKINLPQVKGDAVLEAVDVSRFQTALGMLDDSIRELRRVAHHMMPESLLRYGLKISLSDFCDAIAIAQFHYFGSEARLPEKLEIMVYRCIHELVNNALKHAAGTQINVQLVQESERVSFTVQDDGKGFDAHTVSEGMGLRNIRQRVAAFQGKMAVYSSEQGTEIHVELELTNKDSND</sequence>
<reference evidence="14 15" key="1">
    <citation type="submission" date="2016-10" db="EMBL/GenBank/DDBJ databases">
        <authorList>
            <person name="de Groot N.N."/>
        </authorList>
    </citation>
    <scope>NUCLEOTIDE SEQUENCE [LARGE SCALE GENOMIC DNA]</scope>
    <source>
        <strain evidence="14 15">RK1</strain>
    </source>
</reference>
<dbReference type="GO" id="GO:0046983">
    <property type="term" value="F:protein dimerization activity"/>
    <property type="evidence" value="ECO:0007669"/>
    <property type="project" value="InterPro"/>
</dbReference>
<dbReference type="Gene3D" id="1.25.40.10">
    <property type="entry name" value="Tetratricopeptide repeat domain"/>
    <property type="match status" value="2"/>
</dbReference>
<evidence type="ECO:0000313" key="14">
    <source>
        <dbReference type="EMBL" id="SFJ04770.1"/>
    </source>
</evidence>
<feature type="chain" id="PRO_5011435846" description="histidine kinase" evidence="12">
    <location>
        <begin position="25"/>
        <end position="650"/>
    </location>
</feature>
<dbReference type="PANTHER" id="PTHR24421">
    <property type="entry name" value="NITRATE/NITRITE SENSOR PROTEIN NARX-RELATED"/>
    <property type="match status" value="1"/>
</dbReference>
<dbReference type="Pfam" id="PF13181">
    <property type="entry name" value="TPR_8"/>
    <property type="match status" value="2"/>
</dbReference>
<dbReference type="InterPro" id="IPR036890">
    <property type="entry name" value="HATPase_C_sf"/>
</dbReference>
<comment type="catalytic activity">
    <reaction evidence="1">
        <text>ATP + protein L-histidine = ADP + protein N-phospho-L-histidine.</text>
        <dbReference type="EC" id="2.7.13.3"/>
    </reaction>
</comment>
<dbReference type="Proteomes" id="UP000198670">
    <property type="component" value="Unassembled WGS sequence"/>
</dbReference>
<dbReference type="InterPro" id="IPR005467">
    <property type="entry name" value="His_kinase_dom"/>
</dbReference>
<keyword evidence="6 14" id="KW-0418">Kinase</keyword>
<dbReference type="PROSITE" id="PS50109">
    <property type="entry name" value="HIS_KIN"/>
    <property type="match status" value="1"/>
</dbReference>
<dbReference type="InterPro" id="IPR019734">
    <property type="entry name" value="TPR_rpt"/>
</dbReference>
<evidence type="ECO:0000256" key="12">
    <source>
        <dbReference type="SAM" id="SignalP"/>
    </source>
</evidence>
<feature type="transmembrane region" description="Helical" evidence="11">
    <location>
        <begin position="396"/>
        <end position="417"/>
    </location>
</feature>
<keyword evidence="11" id="KW-0472">Membrane</keyword>
<accession>A0A1I3N6V1</accession>
<evidence type="ECO:0000256" key="2">
    <source>
        <dbReference type="ARBA" id="ARBA00012438"/>
    </source>
</evidence>
<organism evidence="14 15">
    <name type="scientific">Parapedobacter indicus</name>
    <dbReference type="NCBI Taxonomy" id="1477437"/>
    <lineage>
        <taxon>Bacteria</taxon>
        <taxon>Pseudomonadati</taxon>
        <taxon>Bacteroidota</taxon>
        <taxon>Sphingobacteriia</taxon>
        <taxon>Sphingobacteriales</taxon>
        <taxon>Sphingobacteriaceae</taxon>
        <taxon>Parapedobacter</taxon>
    </lineage>
</organism>
<feature type="domain" description="Histidine kinase" evidence="13">
    <location>
        <begin position="559"/>
        <end position="645"/>
    </location>
</feature>
<keyword evidence="10" id="KW-0175">Coiled coil</keyword>
<dbReference type="EMBL" id="FOQO01000007">
    <property type="protein sequence ID" value="SFJ04770.1"/>
    <property type="molecule type" value="Genomic_DNA"/>
</dbReference>